<dbReference type="EMBL" id="JAWDKA010000001">
    <property type="protein sequence ID" value="MDV0441043.1"/>
    <property type="molecule type" value="Genomic_DNA"/>
</dbReference>
<evidence type="ECO:0000313" key="1">
    <source>
        <dbReference type="EMBL" id="MDV0441043.1"/>
    </source>
</evidence>
<keyword evidence="2" id="KW-1185">Reference proteome</keyword>
<gene>
    <name evidence="1" type="ORF">McpAg1_02220</name>
</gene>
<organism evidence="1 2">
    <name type="scientific">Methanorbis furvi</name>
    <dbReference type="NCBI Taxonomy" id="3028299"/>
    <lineage>
        <taxon>Archaea</taxon>
        <taxon>Methanobacteriati</taxon>
        <taxon>Methanobacteriota</taxon>
        <taxon>Stenosarchaea group</taxon>
        <taxon>Methanomicrobia</taxon>
        <taxon>Methanomicrobiales</taxon>
        <taxon>Methanocorpusculaceae</taxon>
        <taxon>Methanorbis</taxon>
    </lineage>
</organism>
<evidence type="ECO:0000313" key="2">
    <source>
        <dbReference type="Proteomes" id="UP001273136"/>
    </source>
</evidence>
<proteinExistence type="predicted"/>
<protein>
    <recommendedName>
        <fullName evidence="3">DUF432 domain-containing protein</fullName>
    </recommendedName>
</protein>
<name>A0AAE4MCK9_9EURY</name>
<dbReference type="PIRSF" id="PIRSF019202">
    <property type="entry name" value="UCP019202"/>
    <property type="match status" value="1"/>
</dbReference>
<sequence>MDDESSDEIPAFAYGRFTFDYAVNFAGLSLAVEQSRGMYHYHRAIGKAVREATISSSAGARMIIHPVEPLYVPDPVTDFLEIKFSEIMIEPNGKTVIFLTFPIEIGVFIESKGETDVIDVFTFKQPKYSMYGSSHRGVITKWHKSQVHAYPPQVKNYEEGVLRLTIQNTTDEWVYVSRVIIYEKGMFIHYDDSVVSMAAEMTILNRESADVAGVDRPLRPEMSRSIRLYKPRKMSAFSNVSGSLVDTVFTMDLGLI</sequence>
<dbReference type="Pfam" id="PF04254">
    <property type="entry name" value="DUF432"/>
    <property type="match status" value="1"/>
</dbReference>
<accession>A0AAE4MCK9</accession>
<dbReference type="AlphaFoldDB" id="A0AAE4MCK9"/>
<reference evidence="1" key="1">
    <citation type="submission" date="2023-06" db="EMBL/GenBank/DDBJ databases">
        <title>Genome sequence of Methancorpusculaceae sp. Ag1.</title>
        <authorList>
            <person name="Protasov E."/>
            <person name="Platt K."/>
            <person name="Poehlein A."/>
            <person name="Daniel R."/>
            <person name="Brune A."/>
        </authorList>
    </citation>
    <scope>NUCLEOTIDE SEQUENCE</scope>
    <source>
        <strain evidence="1">Ag1</strain>
    </source>
</reference>
<dbReference type="InterPro" id="IPR007366">
    <property type="entry name" value="DUF432"/>
</dbReference>
<comment type="caution">
    <text evidence="1">The sequence shown here is derived from an EMBL/GenBank/DDBJ whole genome shotgun (WGS) entry which is preliminary data.</text>
</comment>
<dbReference type="Proteomes" id="UP001273136">
    <property type="component" value="Unassembled WGS sequence"/>
</dbReference>
<evidence type="ECO:0008006" key="3">
    <source>
        <dbReference type="Google" id="ProtNLM"/>
    </source>
</evidence>